<comment type="caution">
    <text evidence="2">The sequence shown here is derived from an EMBL/GenBank/DDBJ whole genome shotgun (WGS) entry which is preliminary data.</text>
</comment>
<proteinExistence type="predicted"/>
<feature type="region of interest" description="Disordered" evidence="1">
    <location>
        <begin position="1"/>
        <end position="36"/>
    </location>
</feature>
<reference evidence="2 3" key="1">
    <citation type="journal article" date="2019" name="Int. J. Syst. Evol. Microbiol.">
        <title>The Global Catalogue of Microorganisms (GCM) 10K type strain sequencing project: providing services to taxonomists for standard genome sequencing and annotation.</title>
        <authorList>
            <consortium name="The Broad Institute Genomics Platform"/>
            <consortium name="The Broad Institute Genome Sequencing Center for Infectious Disease"/>
            <person name="Wu L."/>
            <person name="Ma J."/>
        </authorList>
    </citation>
    <scope>NUCLEOTIDE SEQUENCE [LARGE SCALE GENOMIC DNA]</scope>
    <source>
        <strain evidence="2 3">JCM 9383</strain>
    </source>
</reference>
<sequence>MTPSTFNNEGTKVVFTDELGGGSAPTCNPQTGPKRGADGVYDIVGSGDQAKLEFRSYFKIDRPQTDTENCVAHNGSLIPVPGKDIMVQAWYQGGVSVWDFTDSAKPQEIAFFDRSPFDPAKLQTAGSWSAYYYNGHIYSSGIQEGLDVLDIKDPRTDPAKKVRFEEFNPQTQPVYAG</sequence>
<feature type="compositionally biased region" description="Polar residues" evidence="1">
    <location>
        <begin position="1"/>
        <end position="10"/>
    </location>
</feature>
<gene>
    <name evidence="2" type="ORF">GCM10010470_00170</name>
</gene>
<evidence type="ECO:0008006" key="4">
    <source>
        <dbReference type="Google" id="ProtNLM"/>
    </source>
</evidence>
<organism evidence="2 3">
    <name type="scientific">Saccharopolyspora taberi</name>
    <dbReference type="NCBI Taxonomy" id="60895"/>
    <lineage>
        <taxon>Bacteria</taxon>
        <taxon>Bacillati</taxon>
        <taxon>Actinomycetota</taxon>
        <taxon>Actinomycetes</taxon>
        <taxon>Pseudonocardiales</taxon>
        <taxon>Pseudonocardiaceae</taxon>
        <taxon>Saccharopolyspora</taxon>
    </lineage>
</organism>
<name>A0ABN3V016_9PSEU</name>
<evidence type="ECO:0000313" key="3">
    <source>
        <dbReference type="Proteomes" id="UP001500979"/>
    </source>
</evidence>
<dbReference type="EMBL" id="BAAAUX010000001">
    <property type="protein sequence ID" value="GAA2772645.1"/>
    <property type="molecule type" value="Genomic_DNA"/>
</dbReference>
<evidence type="ECO:0000256" key="1">
    <source>
        <dbReference type="SAM" id="MobiDB-lite"/>
    </source>
</evidence>
<evidence type="ECO:0000313" key="2">
    <source>
        <dbReference type="EMBL" id="GAA2772645.1"/>
    </source>
</evidence>
<dbReference type="Proteomes" id="UP001500979">
    <property type="component" value="Unassembled WGS sequence"/>
</dbReference>
<keyword evidence="3" id="KW-1185">Reference proteome</keyword>
<protein>
    <recommendedName>
        <fullName evidence="4">Secreted protein</fullName>
    </recommendedName>
</protein>
<accession>A0ABN3V016</accession>